<feature type="transmembrane region" description="Helical" evidence="1">
    <location>
        <begin position="301"/>
        <end position="322"/>
    </location>
</feature>
<dbReference type="AlphaFoldDB" id="A0A0U3QM61"/>
<dbReference type="EMBL" id="CP013747">
    <property type="protein sequence ID" value="ALV40677.1"/>
    <property type="molecule type" value="Genomic_DNA"/>
</dbReference>
<feature type="transmembrane region" description="Helical" evidence="1">
    <location>
        <begin position="21"/>
        <end position="38"/>
    </location>
</feature>
<dbReference type="Proteomes" id="UP000065151">
    <property type="component" value="Chromosome"/>
</dbReference>
<organism evidence="2">
    <name type="scientific">Pseudarthrobacter sulfonivorans</name>
    <dbReference type="NCBI Taxonomy" id="121292"/>
    <lineage>
        <taxon>Bacteria</taxon>
        <taxon>Bacillati</taxon>
        <taxon>Actinomycetota</taxon>
        <taxon>Actinomycetes</taxon>
        <taxon>Micrococcales</taxon>
        <taxon>Micrococcaceae</taxon>
        <taxon>Pseudarthrobacter</taxon>
    </lineage>
</organism>
<name>A0A0U3QM61_9MICC</name>
<feature type="transmembrane region" description="Helical" evidence="1">
    <location>
        <begin position="127"/>
        <end position="150"/>
    </location>
</feature>
<accession>A0A0U3QM61</accession>
<feature type="transmembrane region" description="Helical" evidence="1">
    <location>
        <begin position="350"/>
        <end position="372"/>
    </location>
</feature>
<evidence type="ECO:0000256" key="1">
    <source>
        <dbReference type="SAM" id="Phobius"/>
    </source>
</evidence>
<feature type="transmembrane region" description="Helical" evidence="1">
    <location>
        <begin position="184"/>
        <end position="200"/>
    </location>
</feature>
<protein>
    <submittedName>
        <fullName evidence="2">Polyketide antibiotic transporter</fullName>
    </submittedName>
</protein>
<feature type="transmembrane region" description="Helical" evidence="1">
    <location>
        <begin position="401"/>
        <end position="428"/>
    </location>
</feature>
<feature type="transmembrane region" description="Helical" evidence="1">
    <location>
        <begin position="434"/>
        <end position="458"/>
    </location>
</feature>
<evidence type="ECO:0000313" key="2">
    <source>
        <dbReference type="EMBL" id="ALV40677.1"/>
    </source>
</evidence>
<gene>
    <name evidence="2" type="ORF">AU252_05440</name>
</gene>
<sequence>MSGVMTLLLIQARRDRIVLPAWILGIAFLGSAIAGAVATEFADESERAAIIGMSAVSPAFRFIRGLPDGTSIGALVFFQGYAFTAVLAGLMSTFLVIRHTRADEELGRAELIGSVPVRRAASLTATLILGGAANLVLALCAAAGFAAAGLPGPGALTAGAAVGVVGAFFVAAAAVMAQVMPSGRAANGAAAGLVGAAYFLRGIGDAFGTPGADPAHVTSGWVSLLSPIGWGQRSRPFTAADPAPLLVLAAAAAVLAGAVMVLRSRRDLGASLLPERAGRERAGAGGASFLGLAWRQQLPTLFGWSVAAALLGGIAGGLGPAVSDVIGGNDSLRQLINRLVPGARAGMIDVFTAALLGIAGVLAAAAGIQAVLRLRAEEAEGRAELLLAVPRTKARWLGANLVLAASSTVVVAVVAGTAATIGLALAGAENGPPGLLVGAALAHVPAAVVFVAATAVFLAAAPRVSIPLGWGMLAAGLVLGQFGELLRLPAWLQDASPFRHSAAMPVEDFNPAPALTMTVIALAGAGIAAYLLRRRDLTA</sequence>
<feature type="transmembrane region" description="Helical" evidence="1">
    <location>
        <begin position="156"/>
        <end position="177"/>
    </location>
</feature>
<proteinExistence type="predicted"/>
<feature type="transmembrane region" description="Helical" evidence="1">
    <location>
        <begin position="470"/>
        <end position="492"/>
    </location>
</feature>
<feature type="transmembrane region" description="Helical" evidence="1">
    <location>
        <begin position="512"/>
        <end position="532"/>
    </location>
</feature>
<feature type="transmembrane region" description="Helical" evidence="1">
    <location>
        <begin position="72"/>
        <end position="97"/>
    </location>
</feature>
<feature type="transmembrane region" description="Helical" evidence="1">
    <location>
        <begin position="243"/>
        <end position="262"/>
    </location>
</feature>
<evidence type="ECO:0000313" key="3">
    <source>
        <dbReference type="Proteomes" id="UP000065151"/>
    </source>
</evidence>
<dbReference type="KEGG" id="psul:AU252_05440"/>
<keyword evidence="1" id="KW-1133">Transmembrane helix</keyword>
<keyword evidence="1" id="KW-0812">Transmembrane</keyword>
<reference evidence="2 3" key="1">
    <citation type="submission" date="2015-12" db="EMBL/GenBank/DDBJ databases">
        <authorList>
            <person name="Shamseldin A."/>
            <person name="Moawad H."/>
            <person name="Abd El-Rahim W.M."/>
            <person name="Sadowsky M.J."/>
        </authorList>
    </citation>
    <scope>NUCLEOTIDE SEQUENCE [LARGE SCALE GENOMIC DNA]</scope>
    <source>
        <strain evidence="2 3">Ar51</strain>
    </source>
</reference>
<keyword evidence="1" id="KW-0472">Membrane</keyword>
<dbReference type="STRING" id="121292.AU252_05440"/>